<feature type="binding site" evidence="8">
    <location>
        <position position="285"/>
    </location>
    <ligand>
        <name>glyoxylate</name>
        <dbReference type="ChEBI" id="CHEBI:36655"/>
    </ligand>
</feature>
<feature type="binding site" evidence="8">
    <location>
        <position position="159"/>
    </location>
    <ligand>
        <name>glyoxylate</name>
        <dbReference type="ChEBI" id="CHEBI:36655"/>
    </ligand>
</feature>
<dbReference type="FunFam" id="3.20.20.70:FF:000056">
    <property type="entry name" value="hydroxyacid oxidase 2"/>
    <property type="match status" value="1"/>
</dbReference>
<dbReference type="SUPFAM" id="SSF51395">
    <property type="entry name" value="FMN-linked oxidoreductases"/>
    <property type="match status" value="1"/>
</dbReference>
<feature type="binding site" evidence="8">
    <location>
        <begin position="340"/>
        <end position="341"/>
    </location>
    <ligand>
        <name>FMN</name>
        <dbReference type="ChEBI" id="CHEBI:58210"/>
    </ligand>
</feature>
<evidence type="ECO:0000256" key="7">
    <source>
        <dbReference type="PIRSR" id="PIRSR000138-1"/>
    </source>
</evidence>
<evidence type="ECO:0000259" key="9">
    <source>
        <dbReference type="PROSITE" id="PS51349"/>
    </source>
</evidence>
<feature type="binding site" evidence="8">
    <location>
        <position position="261"/>
    </location>
    <ligand>
        <name>FMN</name>
        <dbReference type="ChEBI" id="CHEBI:58210"/>
    </ligand>
</feature>
<feature type="binding site" evidence="8">
    <location>
        <position position="283"/>
    </location>
    <ligand>
        <name>FMN</name>
        <dbReference type="ChEBI" id="CHEBI:58210"/>
    </ligand>
</feature>
<name>A0A8S1DU76_9INSE</name>
<dbReference type="InterPro" id="IPR037396">
    <property type="entry name" value="FMN_HAD"/>
</dbReference>
<sequence length="398" mass="42984">MMPSKPHAHDDAIAIIEYRALRGTKMTGLEGLVCVKDFEERALRTLAKHPLDYYQSGAGHEHSLRLAKDAYLRVKLKPRVLRDVSNCSLKTSVLGRPATLPFGVAPTALQRMAHPEGESANARAAQTRGAVFILSTLSTTPIEDVAAAALDARKWFQLYIYKDRGVTRQLVQRAQEAGFEAIVLTVDAPIFGIRYADTRNKFSLPPHLEVANFKGITRSDMTSSGTGSGVNEYVAGLLDRSLTWKDVAWLKSITQLPVILKGILTVEDAELALKHGAAGIIVSSHGARQVDTVPAPLEVLPGIVEKLKGTSCEVYVDGGISTGTDIFKAIAIGARMAFVGRPAVWGLACGGQQGVEKVLGILEDELRITMTLSGVGSIEEINRDYVDIPSVWTSASKL</sequence>
<feature type="binding site" evidence="8">
    <location>
        <position position="157"/>
    </location>
    <ligand>
        <name>FMN</name>
        <dbReference type="ChEBI" id="CHEBI:58210"/>
    </ligand>
</feature>
<dbReference type="CDD" id="cd02809">
    <property type="entry name" value="alpha_hydroxyacid_oxid_FMN"/>
    <property type="match status" value="1"/>
</dbReference>
<dbReference type="GO" id="GO:0005782">
    <property type="term" value="C:peroxisomal matrix"/>
    <property type="evidence" value="ECO:0007669"/>
    <property type="project" value="TreeGrafter"/>
</dbReference>
<feature type="binding site" evidence="8">
    <location>
        <position position="135"/>
    </location>
    <ligand>
        <name>FMN</name>
        <dbReference type="ChEBI" id="CHEBI:58210"/>
    </ligand>
</feature>
<evidence type="ECO:0000313" key="10">
    <source>
        <dbReference type="EMBL" id="CAB3383434.1"/>
    </source>
</evidence>
<feature type="binding site" evidence="8">
    <location>
        <begin position="106"/>
        <end position="108"/>
    </location>
    <ligand>
        <name>FMN</name>
        <dbReference type="ChEBI" id="CHEBI:58210"/>
    </ligand>
</feature>
<keyword evidence="8" id="KW-0288">FMN</keyword>
<dbReference type="GO" id="GO:0010181">
    <property type="term" value="F:FMN binding"/>
    <property type="evidence" value="ECO:0007669"/>
    <property type="project" value="InterPro"/>
</dbReference>
<evidence type="ECO:0000313" key="11">
    <source>
        <dbReference type="Proteomes" id="UP000494165"/>
    </source>
</evidence>
<dbReference type="Pfam" id="PF01070">
    <property type="entry name" value="FMN_dh"/>
    <property type="match status" value="1"/>
</dbReference>
<dbReference type="AlphaFoldDB" id="A0A8S1DU76"/>
<protein>
    <recommendedName>
        <fullName evidence="2">(S)-2-hydroxy-acid oxidase</fullName>
        <ecNumber evidence="2">1.1.3.15</ecNumber>
    </recommendedName>
</protein>
<feature type="binding site" evidence="8">
    <location>
        <position position="288"/>
    </location>
    <ligand>
        <name>glyoxylate</name>
        <dbReference type="ChEBI" id="CHEBI:36655"/>
    </ligand>
</feature>
<organism evidence="10 11">
    <name type="scientific">Cloeon dipterum</name>
    <dbReference type="NCBI Taxonomy" id="197152"/>
    <lineage>
        <taxon>Eukaryota</taxon>
        <taxon>Metazoa</taxon>
        <taxon>Ecdysozoa</taxon>
        <taxon>Arthropoda</taxon>
        <taxon>Hexapoda</taxon>
        <taxon>Insecta</taxon>
        <taxon>Pterygota</taxon>
        <taxon>Palaeoptera</taxon>
        <taxon>Ephemeroptera</taxon>
        <taxon>Pisciforma</taxon>
        <taxon>Baetidae</taxon>
        <taxon>Cloeon</taxon>
    </lineage>
</organism>
<keyword evidence="11" id="KW-1185">Reference proteome</keyword>
<comment type="similarity">
    <text evidence="4">Belongs to the FMN-dependent alpha-hydroxy acid dehydrogenase family.</text>
</comment>
<dbReference type="OrthoDB" id="25826at2759"/>
<dbReference type="Proteomes" id="UP000494165">
    <property type="component" value="Unassembled WGS sequence"/>
</dbReference>
<evidence type="ECO:0000256" key="2">
    <source>
        <dbReference type="ARBA" id="ARBA00013087"/>
    </source>
</evidence>
<comment type="catalytic activity">
    <reaction evidence="5">
        <text>a (2S)-2-hydroxycarboxylate + O2 = a 2-oxocarboxylate + H2O2</text>
        <dbReference type="Rhea" id="RHEA:16789"/>
        <dbReference type="ChEBI" id="CHEBI:15379"/>
        <dbReference type="ChEBI" id="CHEBI:16240"/>
        <dbReference type="ChEBI" id="CHEBI:35179"/>
        <dbReference type="ChEBI" id="CHEBI:58123"/>
        <dbReference type="EC" id="1.1.3.15"/>
    </reaction>
    <physiologicalReaction direction="left-to-right" evidence="5">
        <dbReference type="Rhea" id="RHEA:16790"/>
    </physiologicalReaction>
</comment>
<evidence type="ECO:0000256" key="5">
    <source>
        <dbReference type="ARBA" id="ARBA00029325"/>
    </source>
</evidence>
<dbReference type="PROSITE" id="PS51349">
    <property type="entry name" value="FMN_HYDROXY_ACID_DH_2"/>
    <property type="match status" value="1"/>
</dbReference>
<evidence type="ECO:0000256" key="3">
    <source>
        <dbReference type="ARBA" id="ARBA00023002"/>
    </source>
</evidence>
<accession>A0A8S1DU76</accession>
<dbReference type="GO" id="GO:0001561">
    <property type="term" value="P:fatty acid alpha-oxidation"/>
    <property type="evidence" value="ECO:0007669"/>
    <property type="project" value="TreeGrafter"/>
</dbReference>
<keyword evidence="8" id="KW-0285">Flavoprotein</keyword>
<dbReference type="InterPro" id="IPR000262">
    <property type="entry name" value="FMN-dep_DH"/>
</dbReference>
<dbReference type="PIRSF" id="PIRSF000138">
    <property type="entry name" value="Al-hdrx_acd_dh"/>
    <property type="match status" value="1"/>
</dbReference>
<evidence type="ECO:0000256" key="4">
    <source>
        <dbReference type="ARBA" id="ARBA00024042"/>
    </source>
</evidence>
<dbReference type="EC" id="1.1.3.15" evidence="2"/>
<reference evidence="10 11" key="1">
    <citation type="submission" date="2020-04" db="EMBL/GenBank/DDBJ databases">
        <authorList>
            <person name="Alioto T."/>
            <person name="Alioto T."/>
            <person name="Gomez Garrido J."/>
        </authorList>
    </citation>
    <scope>NUCLEOTIDE SEQUENCE [LARGE SCALE GENOMIC DNA]</scope>
</reference>
<proteinExistence type="inferred from homology"/>
<evidence type="ECO:0000256" key="6">
    <source>
        <dbReference type="ARBA" id="ARBA00029327"/>
    </source>
</evidence>
<feature type="binding site" evidence="8">
    <location>
        <position position="194"/>
    </location>
    <ligand>
        <name>glyoxylate</name>
        <dbReference type="ChEBI" id="CHEBI:36655"/>
    </ligand>
</feature>
<dbReference type="PANTHER" id="PTHR10578">
    <property type="entry name" value="S -2-HYDROXY-ACID OXIDASE-RELATED"/>
    <property type="match status" value="1"/>
</dbReference>
<dbReference type="EMBL" id="CADEPI010000310">
    <property type="protein sequence ID" value="CAB3383434.1"/>
    <property type="molecule type" value="Genomic_DNA"/>
</dbReference>
<comment type="cofactor">
    <cofactor evidence="1">
        <name>FMN</name>
        <dbReference type="ChEBI" id="CHEBI:58210"/>
    </cofactor>
</comment>
<dbReference type="InterPro" id="IPR013785">
    <property type="entry name" value="Aldolase_TIM"/>
</dbReference>
<comment type="catalytic activity">
    <reaction evidence="6">
        <text>2-hydroxyoctanoate + O2 = 2-oxooctanoate + H2O2</text>
        <dbReference type="Rhea" id="RHEA:67940"/>
        <dbReference type="ChEBI" id="CHEBI:15379"/>
        <dbReference type="ChEBI" id="CHEBI:16240"/>
        <dbReference type="ChEBI" id="CHEBI:133514"/>
        <dbReference type="ChEBI" id="CHEBI:176689"/>
    </reaction>
    <physiologicalReaction direction="left-to-right" evidence="6">
        <dbReference type="Rhea" id="RHEA:67941"/>
    </physiologicalReaction>
</comment>
<dbReference type="GO" id="GO:0003973">
    <property type="term" value="F:(S)-2-hydroxy-acid oxidase activity"/>
    <property type="evidence" value="ECO:0007669"/>
    <property type="project" value="UniProtKB-EC"/>
</dbReference>
<keyword evidence="3" id="KW-0560">Oxidoreductase</keyword>
<evidence type="ECO:0000256" key="8">
    <source>
        <dbReference type="PIRSR" id="PIRSR000138-2"/>
    </source>
</evidence>
<gene>
    <name evidence="10" type="ORF">CLODIP_2_CD02138</name>
</gene>
<feature type="domain" description="FMN hydroxy acid dehydrogenase" evidence="9">
    <location>
        <begin position="27"/>
        <end position="391"/>
    </location>
</feature>
<feature type="binding site" evidence="8">
    <location>
        <position position="53"/>
    </location>
    <ligand>
        <name>glyoxylate</name>
        <dbReference type="ChEBI" id="CHEBI:36655"/>
    </ligand>
</feature>
<evidence type="ECO:0000256" key="1">
    <source>
        <dbReference type="ARBA" id="ARBA00001917"/>
    </source>
</evidence>
<feature type="binding site" evidence="8">
    <location>
        <position position="185"/>
    </location>
    <ligand>
        <name>FMN</name>
        <dbReference type="ChEBI" id="CHEBI:58210"/>
    </ligand>
</feature>
<dbReference type="InterPro" id="IPR012133">
    <property type="entry name" value="Alpha-hydoxy_acid_DH_FMN"/>
</dbReference>
<comment type="caution">
    <text evidence="10">The sequence shown here is derived from an EMBL/GenBank/DDBJ whole genome shotgun (WGS) entry which is preliminary data.</text>
</comment>
<dbReference type="Gene3D" id="3.20.20.70">
    <property type="entry name" value="Aldolase class I"/>
    <property type="match status" value="1"/>
</dbReference>
<dbReference type="PANTHER" id="PTHR10578:SF149">
    <property type="entry name" value="2-HYDROXYACID OXIDASE 2"/>
    <property type="match status" value="1"/>
</dbReference>
<feature type="active site" description="Proton acceptor" evidence="7">
    <location>
        <position position="285"/>
    </location>
</feature>